<sequence length="216" mass="23775">MDCDDIIVSSWTSVVGGDFGSLRFWPKKQRRLGKKKAGLGSVGRRRRQQKIGAAASLWLPGSSCGCLGESRLREGCGLESVAERGSLVSLPQRREGPLLSGLDREQRRGVGGRLEGEGKVSPAVGWKEKGSAVVFSLAYKLQPAFILIDEVDSFLGQRRTTDHEALTNMKTKFMALWNGFTTDPSSSAFEIGIPNQRERAEILKVVLKRGENRKQK</sequence>
<dbReference type="Gene3D" id="3.40.50.300">
    <property type="entry name" value="P-loop containing nucleotide triphosphate hydrolases"/>
    <property type="match status" value="1"/>
</dbReference>
<dbReference type="InterPro" id="IPR027417">
    <property type="entry name" value="P-loop_NTPase"/>
</dbReference>
<dbReference type="InterPro" id="IPR051701">
    <property type="entry name" value="Mito_OM_Translocase_MSP1"/>
</dbReference>
<protein>
    <recommendedName>
        <fullName evidence="3">ATPase AAA-type core domain-containing protein</fullName>
    </recommendedName>
</protein>
<evidence type="ECO:0000313" key="5">
    <source>
        <dbReference type="Proteomes" id="UP000006729"/>
    </source>
</evidence>
<organism evidence="4 5">
    <name type="scientific">Populus trichocarpa</name>
    <name type="common">Western balsam poplar</name>
    <name type="synonym">Populus balsamifera subsp. trichocarpa</name>
    <dbReference type="NCBI Taxonomy" id="3694"/>
    <lineage>
        <taxon>Eukaryota</taxon>
        <taxon>Viridiplantae</taxon>
        <taxon>Streptophyta</taxon>
        <taxon>Embryophyta</taxon>
        <taxon>Tracheophyta</taxon>
        <taxon>Spermatophyta</taxon>
        <taxon>Magnoliopsida</taxon>
        <taxon>eudicotyledons</taxon>
        <taxon>Gunneridae</taxon>
        <taxon>Pentapetalae</taxon>
        <taxon>rosids</taxon>
        <taxon>fabids</taxon>
        <taxon>Malpighiales</taxon>
        <taxon>Salicaceae</taxon>
        <taxon>Saliceae</taxon>
        <taxon>Populus</taxon>
    </lineage>
</organism>
<accession>A0A2K1YFZ1</accession>
<dbReference type="Pfam" id="PF00004">
    <property type="entry name" value="AAA"/>
    <property type="match status" value="1"/>
</dbReference>
<keyword evidence="1" id="KW-0547">Nucleotide-binding</keyword>
<dbReference type="EMBL" id="CM009300">
    <property type="protein sequence ID" value="PNT11940.1"/>
    <property type="molecule type" value="Genomic_DNA"/>
</dbReference>
<keyword evidence="5" id="KW-1185">Reference proteome</keyword>
<dbReference type="STRING" id="3694.A0A2K1YFZ1"/>
<dbReference type="GO" id="GO:0005524">
    <property type="term" value="F:ATP binding"/>
    <property type="evidence" value="ECO:0007669"/>
    <property type="project" value="UniProtKB-KW"/>
</dbReference>
<reference evidence="4 5" key="1">
    <citation type="journal article" date="2006" name="Science">
        <title>The genome of black cottonwood, Populus trichocarpa (Torr. &amp; Gray).</title>
        <authorList>
            <person name="Tuskan G.A."/>
            <person name="Difazio S."/>
            <person name="Jansson S."/>
            <person name="Bohlmann J."/>
            <person name="Grigoriev I."/>
            <person name="Hellsten U."/>
            <person name="Putnam N."/>
            <person name="Ralph S."/>
            <person name="Rombauts S."/>
            <person name="Salamov A."/>
            <person name="Schein J."/>
            <person name="Sterck L."/>
            <person name="Aerts A."/>
            <person name="Bhalerao R.R."/>
            <person name="Bhalerao R.P."/>
            <person name="Blaudez D."/>
            <person name="Boerjan W."/>
            <person name="Brun A."/>
            <person name="Brunner A."/>
            <person name="Busov V."/>
            <person name="Campbell M."/>
            <person name="Carlson J."/>
            <person name="Chalot M."/>
            <person name="Chapman J."/>
            <person name="Chen G.L."/>
            <person name="Cooper D."/>
            <person name="Coutinho P.M."/>
            <person name="Couturier J."/>
            <person name="Covert S."/>
            <person name="Cronk Q."/>
            <person name="Cunningham R."/>
            <person name="Davis J."/>
            <person name="Degroeve S."/>
            <person name="Dejardin A."/>
            <person name="Depamphilis C."/>
            <person name="Detter J."/>
            <person name="Dirks B."/>
            <person name="Dubchak I."/>
            <person name="Duplessis S."/>
            <person name="Ehlting J."/>
            <person name="Ellis B."/>
            <person name="Gendler K."/>
            <person name="Goodstein D."/>
            <person name="Gribskov M."/>
            <person name="Grimwood J."/>
            <person name="Groover A."/>
            <person name="Gunter L."/>
            <person name="Hamberger B."/>
            <person name="Heinze B."/>
            <person name="Helariutta Y."/>
            <person name="Henrissat B."/>
            <person name="Holligan D."/>
            <person name="Holt R."/>
            <person name="Huang W."/>
            <person name="Islam-Faridi N."/>
            <person name="Jones S."/>
            <person name="Jones-Rhoades M."/>
            <person name="Jorgensen R."/>
            <person name="Joshi C."/>
            <person name="Kangasjarvi J."/>
            <person name="Karlsson J."/>
            <person name="Kelleher C."/>
            <person name="Kirkpatrick R."/>
            <person name="Kirst M."/>
            <person name="Kohler A."/>
            <person name="Kalluri U."/>
            <person name="Larimer F."/>
            <person name="Leebens-Mack J."/>
            <person name="Leple J.C."/>
            <person name="Locascio P."/>
            <person name="Lou Y."/>
            <person name="Lucas S."/>
            <person name="Martin F."/>
            <person name="Montanini B."/>
            <person name="Napoli C."/>
            <person name="Nelson D.R."/>
            <person name="Nelson C."/>
            <person name="Nieminen K."/>
            <person name="Nilsson O."/>
            <person name="Pereda V."/>
            <person name="Peter G."/>
            <person name="Philippe R."/>
            <person name="Pilate G."/>
            <person name="Poliakov A."/>
            <person name="Razumovskaya J."/>
            <person name="Richardson P."/>
            <person name="Rinaldi C."/>
            <person name="Ritland K."/>
            <person name="Rouze P."/>
            <person name="Ryaboy D."/>
            <person name="Schmutz J."/>
            <person name="Schrader J."/>
            <person name="Segerman B."/>
            <person name="Shin H."/>
            <person name="Siddiqui A."/>
            <person name="Sterky F."/>
            <person name="Terry A."/>
            <person name="Tsai C.J."/>
            <person name="Uberbacher E."/>
            <person name="Unneberg P."/>
            <person name="Vahala J."/>
            <person name="Wall K."/>
            <person name="Wessler S."/>
            <person name="Yang G."/>
            <person name="Yin T."/>
            <person name="Douglas C."/>
            <person name="Marra M."/>
            <person name="Sandberg G."/>
            <person name="Van de Peer Y."/>
            <person name="Rokhsar D."/>
        </authorList>
    </citation>
    <scope>NUCLEOTIDE SEQUENCE [LARGE SCALE GENOMIC DNA]</scope>
    <source>
        <strain evidence="5">cv. Nisqually</strain>
    </source>
</reference>
<dbReference type="PANTHER" id="PTHR45644">
    <property type="entry name" value="AAA ATPASE, PUTATIVE (AFU_ORTHOLOGUE AFUA_2G12920)-RELATED-RELATED"/>
    <property type="match status" value="1"/>
</dbReference>
<evidence type="ECO:0000256" key="1">
    <source>
        <dbReference type="ARBA" id="ARBA00022741"/>
    </source>
</evidence>
<dbReference type="Proteomes" id="UP000006729">
    <property type="component" value="Chromosome 11"/>
</dbReference>
<evidence type="ECO:0000313" key="4">
    <source>
        <dbReference type="EMBL" id="PNT11940.1"/>
    </source>
</evidence>
<evidence type="ECO:0000259" key="3">
    <source>
        <dbReference type="Pfam" id="PF00004"/>
    </source>
</evidence>
<gene>
    <name evidence="4" type="ORF">POPTR_011G054600</name>
</gene>
<evidence type="ECO:0000256" key="2">
    <source>
        <dbReference type="ARBA" id="ARBA00022840"/>
    </source>
</evidence>
<dbReference type="InParanoid" id="A0A2K1YFZ1"/>
<dbReference type="GO" id="GO:0005741">
    <property type="term" value="C:mitochondrial outer membrane"/>
    <property type="evidence" value="ECO:0000318"/>
    <property type="project" value="GO_Central"/>
</dbReference>
<dbReference type="AlphaFoldDB" id="A0A2K1YFZ1"/>
<name>A0A2K1YFZ1_POPTR</name>
<dbReference type="GO" id="GO:0016887">
    <property type="term" value="F:ATP hydrolysis activity"/>
    <property type="evidence" value="ECO:0007669"/>
    <property type="project" value="InterPro"/>
</dbReference>
<keyword evidence="2" id="KW-0067">ATP-binding</keyword>
<dbReference type="SUPFAM" id="SSF52540">
    <property type="entry name" value="P-loop containing nucleoside triphosphate hydrolases"/>
    <property type="match status" value="1"/>
</dbReference>
<dbReference type="PANTHER" id="PTHR45644:SF3">
    <property type="entry name" value="FI08533P-RELATED"/>
    <property type="match status" value="1"/>
</dbReference>
<dbReference type="InterPro" id="IPR003959">
    <property type="entry name" value="ATPase_AAA_core"/>
</dbReference>
<proteinExistence type="predicted"/>
<feature type="domain" description="ATPase AAA-type core" evidence="3">
    <location>
        <begin position="118"/>
        <end position="185"/>
    </location>
</feature>